<gene>
    <name evidence="9" type="ORF">CARN6_0990</name>
</gene>
<feature type="transmembrane region" description="Helical" evidence="8">
    <location>
        <begin position="315"/>
        <end position="336"/>
    </location>
</feature>
<keyword evidence="3 8" id="KW-0812">Transmembrane</keyword>
<keyword evidence="7 8" id="KW-0472">Membrane</keyword>
<feature type="transmembrane region" description="Helical" evidence="8">
    <location>
        <begin position="284"/>
        <end position="303"/>
    </location>
</feature>
<evidence type="ECO:0000256" key="5">
    <source>
        <dbReference type="ARBA" id="ARBA00022840"/>
    </source>
</evidence>
<feature type="transmembrane region" description="Helical" evidence="8">
    <location>
        <begin position="38"/>
        <end position="59"/>
    </location>
</feature>
<dbReference type="GO" id="GO:0005524">
    <property type="term" value="F:ATP binding"/>
    <property type="evidence" value="ECO:0007669"/>
    <property type="project" value="UniProtKB-KW"/>
</dbReference>
<protein>
    <submittedName>
        <fullName evidence="9">Putative integral membrane protein</fullName>
    </submittedName>
</protein>
<feature type="transmembrane region" description="Helical" evidence="8">
    <location>
        <begin position="251"/>
        <end position="272"/>
    </location>
</feature>
<keyword evidence="6 8" id="KW-1133">Transmembrane helix</keyword>
<name>E6QK64_9ZZZZ</name>
<feature type="transmembrane region" description="Helical" evidence="8">
    <location>
        <begin position="135"/>
        <end position="155"/>
    </location>
</feature>
<dbReference type="EMBL" id="CABQ01000113">
    <property type="protein sequence ID" value="CBI07631.1"/>
    <property type="molecule type" value="Genomic_DNA"/>
</dbReference>
<proteinExistence type="predicted"/>
<dbReference type="Pfam" id="PF07168">
    <property type="entry name" value="Ureide_permease"/>
    <property type="match status" value="2"/>
</dbReference>
<comment type="subcellular location">
    <subcellularLocation>
        <location evidence="1">Membrane</location>
        <topology evidence="1">Multi-pass membrane protein</topology>
    </subcellularLocation>
</comment>
<feature type="transmembrane region" description="Helical" evidence="8">
    <location>
        <begin position="108"/>
        <end position="129"/>
    </location>
</feature>
<evidence type="ECO:0000256" key="6">
    <source>
        <dbReference type="ARBA" id="ARBA00022989"/>
    </source>
</evidence>
<evidence type="ECO:0000256" key="3">
    <source>
        <dbReference type="ARBA" id="ARBA00022692"/>
    </source>
</evidence>
<organism evidence="9">
    <name type="scientific">mine drainage metagenome</name>
    <dbReference type="NCBI Taxonomy" id="410659"/>
    <lineage>
        <taxon>unclassified sequences</taxon>
        <taxon>metagenomes</taxon>
        <taxon>ecological metagenomes</taxon>
    </lineage>
</organism>
<dbReference type="InterPro" id="IPR030189">
    <property type="entry name" value="UPS_plant"/>
</dbReference>
<feature type="transmembrane region" description="Helical" evidence="8">
    <location>
        <begin position="79"/>
        <end position="101"/>
    </location>
</feature>
<dbReference type="AlphaFoldDB" id="E6QK64"/>
<evidence type="ECO:0000256" key="2">
    <source>
        <dbReference type="ARBA" id="ARBA00022448"/>
    </source>
</evidence>
<evidence type="ECO:0000313" key="9">
    <source>
        <dbReference type="EMBL" id="CBI07631.1"/>
    </source>
</evidence>
<reference evidence="9" key="1">
    <citation type="submission" date="2009-10" db="EMBL/GenBank/DDBJ databases">
        <title>Diversity of trophic interactions inside an arsenic-rich microbial ecosystem.</title>
        <authorList>
            <person name="Bertin P.N."/>
            <person name="Heinrich-Salmeron A."/>
            <person name="Pelletier E."/>
            <person name="Goulhen-Chollet F."/>
            <person name="Arsene-Ploetze F."/>
            <person name="Gallien S."/>
            <person name="Calteau A."/>
            <person name="Vallenet D."/>
            <person name="Casiot C."/>
            <person name="Chane-Woon-Ming B."/>
            <person name="Giloteaux L."/>
            <person name="Barakat M."/>
            <person name="Bonnefoy V."/>
            <person name="Bruneel O."/>
            <person name="Chandler M."/>
            <person name="Cleiss J."/>
            <person name="Duran R."/>
            <person name="Elbaz-Poulichet F."/>
            <person name="Fonknechten N."/>
            <person name="Lauga B."/>
            <person name="Mornico D."/>
            <person name="Ortet P."/>
            <person name="Schaeffer C."/>
            <person name="Siguier P."/>
            <person name="Alexander Thil Smith A."/>
            <person name="Van Dorsselaer A."/>
            <person name="Weissenbach J."/>
            <person name="Medigue C."/>
            <person name="Le Paslier D."/>
        </authorList>
    </citation>
    <scope>NUCLEOTIDE SEQUENCE</scope>
</reference>
<dbReference type="GO" id="GO:0016020">
    <property type="term" value="C:membrane"/>
    <property type="evidence" value="ECO:0007669"/>
    <property type="project" value="UniProtKB-SubCell"/>
</dbReference>
<dbReference type="PANTHER" id="PTHR31081:SF16">
    <property type="entry name" value="UREIDE PERMEASE 5"/>
    <property type="match status" value="1"/>
</dbReference>
<accession>E6QK64</accession>
<dbReference type="PANTHER" id="PTHR31081">
    <property type="entry name" value="UREIDE PERMEASE 1-RELATED-RELATED"/>
    <property type="match status" value="1"/>
</dbReference>
<evidence type="ECO:0000256" key="1">
    <source>
        <dbReference type="ARBA" id="ARBA00004141"/>
    </source>
</evidence>
<comment type="caution">
    <text evidence="9">The sequence shown here is derived from an EMBL/GenBank/DDBJ whole genome shotgun (WGS) entry which is preliminary data.</text>
</comment>
<evidence type="ECO:0000256" key="8">
    <source>
        <dbReference type="SAM" id="Phobius"/>
    </source>
</evidence>
<keyword evidence="2" id="KW-0813">Transport</keyword>
<dbReference type="GO" id="GO:0015505">
    <property type="term" value="F:uracil:monoatomic cation symporter activity"/>
    <property type="evidence" value="ECO:0007669"/>
    <property type="project" value="TreeGrafter"/>
</dbReference>
<feature type="transmembrane region" description="Helical" evidence="8">
    <location>
        <begin position="167"/>
        <end position="187"/>
    </location>
</feature>
<evidence type="ECO:0000256" key="4">
    <source>
        <dbReference type="ARBA" id="ARBA00022741"/>
    </source>
</evidence>
<dbReference type="InterPro" id="IPR009834">
    <property type="entry name" value="Ureide_permease"/>
</dbReference>
<dbReference type="GO" id="GO:0005274">
    <property type="term" value="F:allantoin:proton symporter activity"/>
    <property type="evidence" value="ECO:0007669"/>
    <property type="project" value="TreeGrafter"/>
</dbReference>
<sequence length="339" mass="35026">MFEPESYGVALGCMVLTMLCWGSWANTMKLAPGYRFHLYYWDYALGLIAGALLLGLTLGSDGGAGRGFVADLAQVDGRHLLLALAGGADFNIANLLLVAAIEIAGLAVAFPIGIGLALVVGAVSSYVLAPAGNPWMLFGGVGLVALAIVCDAAAYRKRESGGQRATLRGIGLSLVAGLLMGTFYPFVSRAMTGGSSGSGSSGAAGPYAAALLFSVGVLLCAIPVNGLLMRWPLDGKARVTMAGYWTAPARWHLWGVMGGLIWCVGATLNFVASRAGMVGPAVSYSIGQGATMVTAAWGVFVWHEFAGAPRAARRLLGWMFLLFVAGLTLVALAPLYGKA</sequence>
<feature type="transmembrane region" description="Helical" evidence="8">
    <location>
        <begin position="207"/>
        <end position="231"/>
    </location>
</feature>
<evidence type="ECO:0000256" key="7">
    <source>
        <dbReference type="ARBA" id="ARBA00023136"/>
    </source>
</evidence>
<keyword evidence="5" id="KW-0067">ATP-binding</keyword>
<feature type="transmembrane region" description="Helical" evidence="8">
    <location>
        <begin position="6"/>
        <end position="26"/>
    </location>
</feature>
<keyword evidence="4" id="KW-0547">Nucleotide-binding</keyword>